<dbReference type="SUPFAM" id="SSF117281">
    <property type="entry name" value="Kelch motif"/>
    <property type="match status" value="1"/>
</dbReference>
<evidence type="ECO:0008006" key="3">
    <source>
        <dbReference type="Google" id="ProtNLM"/>
    </source>
</evidence>
<sequence>MHTHNCSLEWKRLADLPDAEGFAGSYAGVSNGALIVGGGANFPEKPLWEGGPKRWTDRLFVMLPKSSGWRDASPLPKRMGYGASVNLPQGMMIIGGCNQDGVFADCLLLSYEKDDVSCRPLAPLPVPLTGHAAAVMGGKVYVFGGSLQPGEQDARNNLYIYDPEADSWSEGPALPGRGRFLFQMATLGSTIYVLGGIGLKEGDDGRMQRDMLTEAWSYSEATGWRRLAYLPHFCAAAPTPAPVIHGLICLLGGDDATVKGFAPAEHPGFHNQSLFYNPATNEWSNGGEVAAARAVLPCTIWNGLAVIVNGEQRPGKRSPEVWGARL</sequence>
<dbReference type="Proteomes" id="UP000823964">
    <property type="component" value="Unassembled WGS sequence"/>
</dbReference>
<reference evidence="1" key="1">
    <citation type="journal article" date="2021" name="PeerJ">
        <title>Extensive microbial diversity within the chicken gut microbiome revealed by metagenomics and culture.</title>
        <authorList>
            <person name="Gilroy R."/>
            <person name="Ravi A."/>
            <person name="Getino M."/>
            <person name="Pursley I."/>
            <person name="Horton D.L."/>
            <person name="Alikhan N.F."/>
            <person name="Baker D."/>
            <person name="Gharbi K."/>
            <person name="Hall N."/>
            <person name="Watson M."/>
            <person name="Adriaenssens E.M."/>
            <person name="Foster-Nyarko E."/>
            <person name="Jarju S."/>
            <person name="Secka A."/>
            <person name="Antonio M."/>
            <person name="Oren A."/>
            <person name="Chaudhuri R.R."/>
            <person name="La Ragione R."/>
            <person name="Hildebrand F."/>
            <person name="Pallen M.J."/>
        </authorList>
    </citation>
    <scope>NUCLEOTIDE SEQUENCE</scope>
    <source>
        <strain evidence="1">14975</strain>
    </source>
</reference>
<name>A0A9D2AHU5_9BACT</name>
<reference evidence="1" key="2">
    <citation type="submission" date="2021-04" db="EMBL/GenBank/DDBJ databases">
        <authorList>
            <person name="Gilroy R."/>
        </authorList>
    </citation>
    <scope>NUCLEOTIDE SEQUENCE</scope>
    <source>
        <strain evidence="1">14975</strain>
    </source>
</reference>
<dbReference type="SMART" id="SM00612">
    <property type="entry name" value="Kelch"/>
    <property type="match status" value="2"/>
</dbReference>
<accession>A0A9D2AHU5</accession>
<gene>
    <name evidence="1" type="ORF">H9862_04140</name>
</gene>
<dbReference type="Pfam" id="PF24681">
    <property type="entry name" value="Kelch_KLHDC2_KLHL20_DRC7"/>
    <property type="match status" value="1"/>
</dbReference>
<comment type="caution">
    <text evidence="1">The sequence shown here is derived from an EMBL/GenBank/DDBJ whole genome shotgun (WGS) entry which is preliminary data.</text>
</comment>
<protein>
    <recommendedName>
        <fullName evidence="3">Galactose oxidase</fullName>
    </recommendedName>
</protein>
<dbReference type="AlphaFoldDB" id="A0A9D2AHU5"/>
<dbReference type="PANTHER" id="PTHR45632">
    <property type="entry name" value="LD33804P"/>
    <property type="match status" value="1"/>
</dbReference>
<dbReference type="InterPro" id="IPR015915">
    <property type="entry name" value="Kelch-typ_b-propeller"/>
</dbReference>
<evidence type="ECO:0000313" key="2">
    <source>
        <dbReference type="Proteomes" id="UP000823964"/>
    </source>
</evidence>
<dbReference type="EMBL" id="DXFQ01000067">
    <property type="protein sequence ID" value="HIX19776.1"/>
    <property type="molecule type" value="Genomic_DNA"/>
</dbReference>
<organism evidence="1 2">
    <name type="scientific">Candidatus Akkermansia intestinigallinarum</name>
    <dbReference type="NCBI Taxonomy" id="2838431"/>
    <lineage>
        <taxon>Bacteria</taxon>
        <taxon>Pseudomonadati</taxon>
        <taxon>Verrucomicrobiota</taxon>
        <taxon>Verrucomicrobiia</taxon>
        <taxon>Verrucomicrobiales</taxon>
        <taxon>Akkermansiaceae</taxon>
        <taxon>Akkermansia</taxon>
    </lineage>
</organism>
<proteinExistence type="predicted"/>
<dbReference type="InterPro" id="IPR006652">
    <property type="entry name" value="Kelch_1"/>
</dbReference>
<dbReference type="PANTHER" id="PTHR45632:SF14">
    <property type="entry name" value="KELCH-LIKE PROTEIN 33"/>
    <property type="match status" value="1"/>
</dbReference>
<evidence type="ECO:0000313" key="1">
    <source>
        <dbReference type="EMBL" id="HIX19776.1"/>
    </source>
</evidence>
<dbReference type="Gene3D" id="2.120.10.80">
    <property type="entry name" value="Kelch-type beta propeller"/>
    <property type="match status" value="1"/>
</dbReference>